<dbReference type="AlphaFoldDB" id="A5DTP0"/>
<dbReference type="GO" id="GO:0005811">
    <property type="term" value="C:lipid droplet"/>
    <property type="evidence" value="ECO:0007669"/>
    <property type="project" value="EnsemblFungi"/>
</dbReference>
<dbReference type="SUPFAM" id="SSF69593">
    <property type="entry name" value="Glycerol-3-phosphate (1)-acyltransferase"/>
    <property type="match status" value="2"/>
</dbReference>
<dbReference type="VEuPathDB" id="FungiDB:LELG_00726"/>
<evidence type="ECO:0000313" key="4">
    <source>
        <dbReference type="EMBL" id="EDK42548.1"/>
    </source>
</evidence>
<dbReference type="GeneID" id="5234905"/>
<organism evidence="4 5">
    <name type="scientific">Lodderomyces elongisporus (strain ATCC 11503 / CBS 2605 / JCM 1781 / NBRC 1676 / NRRL YB-4239)</name>
    <name type="common">Yeast</name>
    <name type="synonym">Saccharomyces elongisporus</name>
    <dbReference type="NCBI Taxonomy" id="379508"/>
    <lineage>
        <taxon>Eukaryota</taxon>
        <taxon>Fungi</taxon>
        <taxon>Dikarya</taxon>
        <taxon>Ascomycota</taxon>
        <taxon>Saccharomycotina</taxon>
        <taxon>Pichiomycetes</taxon>
        <taxon>Debaryomycetaceae</taxon>
        <taxon>Candida/Lodderomyces clade</taxon>
        <taxon>Lodderomyces</taxon>
    </lineage>
</organism>
<dbReference type="GO" id="GO:0008654">
    <property type="term" value="P:phospholipid biosynthetic process"/>
    <property type="evidence" value="ECO:0007669"/>
    <property type="project" value="EnsemblFungi"/>
</dbReference>
<reference evidence="4 5" key="1">
    <citation type="journal article" date="2009" name="Nature">
        <title>Evolution of pathogenicity and sexual reproduction in eight Candida genomes.</title>
        <authorList>
            <person name="Butler G."/>
            <person name="Rasmussen M.D."/>
            <person name="Lin M.F."/>
            <person name="Santos M.A."/>
            <person name="Sakthikumar S."/>
            <person name="Munro C.A."/>
            <person name="Rheinbay E."/>
            <person name="Grabherr M."/>
            <person name="Forche A."/>
            <person name="Reedy J.L."/>
            <person name="Agrafioti I."/>
            <person name="Arnaud M.B."/>
            <person name="Bates S."/>
            <person name="Brown A.J."/>
            <person name="Brunke S."/>
            <person name="Costanzo M.C."/>
            <person name="Fitzpatrick D.A."/>
            <person name="de Groot P.W."/>
            <person name="Harris D."/>
            <person name="Hoyer L.L."/>
            <person name="Hube B."/>
            <person name="Klis F.M."/>
            <person name="Kodira C."/>
            <person name="Lennard N."/>
            <person name="Logue M.E."/>
            <person name="Martin R."/>
            <person name="Neiman A.M."/>
            <person name="Nikolaou E."/>
            <person name="Quail M.A."/>
            <person name="Quinn J."/>
            <person name="Santos M.C."/>
            <person name="Schmitzberger F.F."/>
            <person name="Sherlock G."/>
            <person name="Shah P."/>
            <person name="Silverstein K.A."/>
            <person name="Skrzypek M.S."/>
            <person name="Soll D."/>
            <person name="Staggs R."/>
            <person name="Stansfield I."/>
            <person name="Stumpf M.P."/>
            <person name="Sudbery P.E."/>
            <person name="Srikantha T."/>
            <person name="Zeng Q."/>
            <person name="Berman J."/>
            <person name="Berriman M."/>
            <person name="Heitman J."/>
            <person name="Gow N.A."/>
            <person name="Lorenz M.C."/>
            <person name="Birren B.W."/>
            <person name="Kellis M."/>
            <person name="Cuomo C.A."/>
        </authorList>
    </citation>
    <scope>NUCLEOTIDE SEQUENCE [LARGE SCALE GENOMIC DNA]</scope>
    <source>
        <strain evidence="5">ATCC 11503 / BCRC 21390 / CBS 2605 / JCM 1781 / NBRC 1676 / NRRL YB-4239</strain>
    </source>
</reference>
<dbReference type="EMBL" id="CH981524">
    <property type="protein sequence ID" value="EDK42548.1"/>
    <property type="molecule type" value="Genomic_DNA"/>
</dbReference>
<dbReference type="InterPro" id="IPR002123">
    <property type="entry name" value="Plipid/glycerol_acylTrfase"/>
</dbReference>
<dbReference type="OMA" id="RSRQTCF"/>
<feature type="transmembrane region" description="Helical" evidence="2">
    <location>
        <begin position="469"/>
        <end position="489"/>
    </location>
</feature>
<dbReference type="eggNOG" id="ENOG502QQ2N">
    <property type="taxonomic scope" value="Eukaryota"/>
</dbReference>
<evidence type="ECO:0000313" key="5">
    <source>
        <dbReference type="Proteomes" id="UP000001996"/>
    </source>
</evidence>
<evidence type="ECO:0000259" key="3">
    <source>
        <dbReference type="SMART" id="SM00563"/>
    </source>
</evidence>
<dbReference type="HOGENOM" id="CLU_007860_1_0_1"/>
<dbReference type="GO" id="GO:0016287">
    <property type="term" value="F:glycerone-phosphate O-acyltransferase activity"/>
    <property type="evidence" value="ECO:0007669"/>
    <property type="project" value="EnsemblFungi"/>
</dbReference>
<dbReference type="SMART" id="SM00563">
    <property type="entry name" value="PlsC"/>
    <property type="match status" value="1"/>
</dbReference>
<dbReference type="GO" id="GO:0090207">
    <property type="term" value="P:regulation of triglyceride metabolic process"/>
    <property type="evidence" value="ECO:0007669"/>
    <property type="project" value="EnsemblFungi"/>
</dbReference>
<dbReference type="OrthoDB" id="2427554at2759"/>
<evidence type="ECO:0000256" key="1">
    <source>
        <dbReference type="SAM" id="MobiDB-lite"/>
    </source>
</evidence>
<feature type="transmembrane region" description="Helical" evidence="2">
    <location>
        <begin position="520"/>
        <end position="542"/>
    </location>
</feature>
<dbReference type="PANTHER" id="PTHR31605:SF2">
    <property type="entry name" value="GLYCEROL-3-PHOSPHATE O-ACYLTRANSFERASE 2"/>
    <property type="match status" value="1"/>
</dbReference>
<dbReference type="STRING" id="379508.A5DTP0"/>
<feature type="transmembrane region" description="Helical" evidence="2">
    <location>
        <begin position="45"/>
        <end position="65"/>
    </location>
</feature>
<feature type="compositionally biased region" description="Basic and acidic residues" evidence="1">
    <location>
        <begin position="1"/>
        <end position="10"/>
    </location>
</feature>
<accession>A5DTP0</accession>
<evidence type="ECO:0000256" key="2">
    <source>
        <dbReference type="SAM" id="Phobius"/>
    </source>
</evidence>
<feature type="transmembrane region" description="Helical" evidence="2">
    <location>
        <begin position="554"/>
        <end position="574"/>
    </location>
</feature>
<feature type="compositionally biased region" description="Low complexity" evidence="1">
    <location>
        <begin position="11"/>
        <end position="21"/>
    </location>
</feature>
<feature type="compositionally biased region" description="Acidic residues" evidence="1">
    <location>
        <begin position="705"/>
        <end position="721"/>
    </location>
</feature>
<proteinExistence type="predicted"/>
<sequence>MGDKHHHDSAHSSSSESYSESVARQASHDESTIKNKKSKYLERSVSYYITLIFRIFAYDSILWFFNLVIHTFFRDVQTRGSFNIPKRGPVIFVIAPHHNQFVDGLVVMTKVKEHLNRRIAFLIAQKSYDRFFIGDAAKLCSAIPVKRAQDLLKMGTGVIYGDENDARILRGKGTKFTTQCQEKGLIGLPNSLGNSQILEIIDDEKLVLRKPFSSPRSEIEKRIQEKLKQGTEFKIAPHIDNHIVFQNVFDHLNDGKVLGIFPEGGSHDRPDLLPLKPGVAIMALGAVAQLMKERLEDEEDGVPNPPPVTPVAIVPVGLSYFHPHKFRSRVVIEFGKPIIVTEKMADQYQKNNRESVDTLLKIVTLGLKEVTMTCNDYETLMVLQAARRLYTSGNRDNIPLPMVIEMNRRLIKGYEQYKDQPDVQELKDAVLEYNRQLRRLDLRDHQVESLTRTNRAHTIWTFIARSFKFSLFMGLSLPGIFMFSPVFIISSRISKKKAKEALAGSVVKIKAKDVLSTWKILVALGLAPMLYIFWSIMGVIVINRLQLLGQYQPPTWILFIVFYLWAVLTTYASLRMGEIGIDYYKSLKPLFISMLSISRDQFQIEDLKATRRNLQVRVNAFCNKYGPDIFEDFDRFYRQYNEGETNEADLEAETRQDEANARFEDLQRTTSASSLDFNLHNLADIPIFAAADLEQTSDVDLTKDPEEEETEETEKEVETDGVETVGNNNIINISNDIDGGGGGNDGAKMRLRKSLGEKYSNVE</sequence>
<gene>
    <name evidence="4" type="ORF">LELG_00726</name>
</gene>
<keyword evidence="2" id="KW-1133">Transmembrane helix</keyword>
<feature type="region of interest" description="Disordered" evidence="1">
    <location>
        <begin position="696"/>
        <end position="763"/>
    </location>
</feature>
<dbReference type="KEGG" id="lel:PVL30_000700"/>
<keyword evidence="5" id="KW-1185">Reference proteome</keyword>
<keyword evidence="2" id="KW-0812">Transmembrane</keyword>
<dbReference type="PANTHER" id="PTHR31605">
    <property type="entry name" value="GLYCEROL-3-PHOSPHATE O-ACYLTRANSFERASE 1"/>
    <property type="match status" value="1"/>
</dbReference>
<protein>
    <recommendedName>
        <fullName evidence="3">Phospholipid/glycerol acyltransferase domain-containing protein</fullName>
    </recommendedName>
</protein>
<feature type="compositionally biased region" description="Low complexity" evidence="1">
    <location>
        <begin position="722"/>
        <end position="737"/>
    </location>
</feature>
<name>A5DTP0_LODEL</name>
<dbReference type="GO" id="GO:0004366">
    <property type="term" value="F:glycerol-3-phosphate O-acyltransferase activity"/>
    <property type="evidence" value="ECO:0007669"/>
    <property type="project" value="EnsemblFungi"/>
</dbReference>
<feature type="domain" description="Phospholipid/glycerol acyltransferase" evidence="3">
    <location>
        <begin position="92"/>
        <end position="321"/>
    </location>
</feature>
<feature type="region of interest" description="Disordered" evidence="1">
    <location>
        <begin position="1"/>
        <end position="30"/>
    </location>
</feature>
<dbReference type="InterPro" id="IPR052744">
    <property type="entry name" value="GPAT/DAPAT"/>
</dbReference>
<dbReference type="InParanoid" id="A5DTP0"/>
<dbReference type="GO" id="GO:0005783">
    <property type="term" value="C:endoplasmic reticulum"/>
    <property type="evidence" value="ECO:0007669"/>
    <property type="project" value="EnsemblFungi"/>
</dbReference>
<dbReference type="Proteomes" id="UP000001996">
    <property type="component" value="Unassembled WGS sequence"/>
</dbReference>
<keyword evidence="2" id="KW-0472">Membrane</keyword>